<evidence type="ECO:0000256" key="1">
    <source>
        <dbReference type="SAM" id="Phobius"/>
    </source>
</evidence>
<evidence type="ECO:0000313" key="2">
    <source>
        <dbReference type="EMBL" id="RNA14405.1"/>
    </source>
</evidence>
<keyword evidence="1" id="KW-0812">Transmembrane</keyword>
<dbReference type="Proteomes" id="UP000276133">
    <property type="component" value="Unassembled WGS sequence"/>
</dbReference>
<name>A0A3M7QTW8_BRAPC</name>
<evidence type="ECO:0000313" key="3">
    <source>
        <dbReference type="Proteomes" id="UP000276133"/>
    </source>
</evidence>
<keyword evidence="1" id="KW-1133">Transmembrane helix</keyword>
<keyword evidence="3" id="KW-1185">Reference proteome</keyword>
<keyword evidence="1" id="KW-0472">Membrane</keyword>
<proteinExistence type="predicted"/>
<dbReference type="AlphaFoldDB" id="A0A3M7QTW8"/>
<dbReference type="EMBL" id="REGN01005198">
    <property type="protein sequence ID" value="RNA14405.1"/>
    <property type="molecule type" value="Genomic_DNA"/>
</dbReference>
<sequence>MHAIKKCQIFIRESEDTKGDYPGRPLKIKVRGTTFNNRGTNNFYYYYVGLLIEVSKLRNFFILFDFSPKL</sequence>
<reference evidence="2 3" key="1">
    <citation type="journal article" date="2018" name="Sci. Rep.">
        <title>Genomic signatures of local adaptation to the degree of environmental predictability in rotifers.</title>
        <authorList>
            <person name="Franch-Gras L."/>
            <person name="Hahn C."/>
            <person name="Garcia-Roger E.M."/>
            <person name="Carmona M.J."/>
            <person name="Serra M."/>
            <person name="Gomez A."/>
        </authorList>
    </citation>
    <scope>NUCLEOTIDE SEQUENCE [LARGE SCALE GENOMIC DNA]</scope>
    <source>
        <strain evidence="2">HYR1</strain>
    </source>
</reference>
<gene>
    <name evidence="2" type="ORF">BpHYR1_035246</name>
</gene>
<comment type="caution">
    <text evidence="2">The sequence shown here is derived from an EMBL/GenBank/DDBJ whole genome shotgun (WGS) entry which is preliminary data.</text>
</comment>
<protein>
    <submittedName>
        <fullName evidence="2">Uncharacterized protein</fullName>
    </submittedName>
</protein>
<feature type="transmembrane region" description="Helical" evidence="1">
    <location>
        <begin position="44"/>
        <end position="64"/>
    </location>
</feature>
<organism evidence="2 3">
    <name type="scientific">Brachionus plicatilis</name>
    <name type="common">Marine rotifer</name>
    <name type="synonym">Brachionus muelleri</name>
    <dbReference type="NCBI Taxonomy" id="10195"/>
    <lineage>
        <taxon>Eukaryota</taxon>
        <taxon>Metazoa</taxon>
        <taxon>Spiralia</taxon>
        <taxon>Gnathifera</taxon>
        <taxon>Rotifera</taxon>
        <taxon>Eurotatoria</taxon>
        <taxon>Monogononta</taxon>
        <taxon>Pseudotrocha</taxon>
        <taxon>Ploima</taxon>
        <taxon>Brachionidae</taxon>
        <taxon>Brachionus</taxon>
    </lineage>
</organism>
<accession>A0A3M7QTW8</accession>